<evidence type="ECO:0000313" key="2">
    <source>
        <dbReference type="EMBL" id="KAF2898926.1"/>
    </source>
</evidence>
<proteinExistence type="predicted"/>
<reference evidence="2" key="1">
    <citation type="submission" date="2019-08" db="EMBL/GenBank/DDBJ databases">
        <title>The genome of the North American firefly Photinus pyralis.</title>
        <authorList>
            <consortium name="Photinus pyralis genome working group"/>
            <person name="Fallon T.R."/>
            <person name="Sander Lower S.E."/>
            <person name="Weng J.-K."/>
        </authorList>
    </citation>
    <scope>NUCLEOTIDE SEQUENCE</scope>
    <source>
        <strain evidence="2">TRF0915ILg1</strain>
        <tissue evidence="2">Whole body</tissue>
    </source>
</reference>
<feature type="non-terminal residue" evidence="2">
    <location>
        <position position="124"/>
    </location>
</feature>
<name>A0A8K0D8N9_IGNLU</name>
<feature type="chain" id="PRO_5035473692" evidence="1">
    <location>
        <begin position="20"/>
        <end position="124"/>
    </location>
</feature>
<keyword evidence="3" id="KW-1185">Reference proteome</keyword>
<organism evidence="2 3">
    <name type="scientific">Ignelater luminosus</name>
    <name type="common">Cucubano</name>
    <name type="synonym">Pyrophorus luminosus</name>
    <dbReference type="NCBI Taxonomy" id="2038154"/>
    <lineage>
        <taxon>Eukaryota</taxon>
        <taxon>Metazoa</taxon>
        <taxon>Ecdysozoa</taxon>
        <taxon>Arthropoda</taxon>
        <taxon>Hexapoda</taxon>
        <taxon>Insecta</taxon>
        <taxon>Pterygota</taxon>
        <taxon>Neoptera</taxon>
        <taxon>Endopterygota</taxon>
        <taxon>Coleoptera</taxon>
        <taxon>Polyphaga</taxon>
        <taxon>Elateriformia</taxon>
        <taxon>Elateroidea</taxon>
        <taxon>Elateridae</taxon>
        <taxon>Agrypninae</taxon>
        <taxon>Pyrophorini</taxon>
        <taxon>Ignelater</taxon>
    </lineage>
</organism>
<comment type="caution">
    <text evidence="2">The sequence shown here is derived from an EMBL/GenBank/DDBJ whole genome shotgun (WGS) entry which is preliminary data.</text>
</comment>
<gene>
    <name evidence="2" type="ORF">ILUMI_07249</name>
</gene>
<feature type="signal peptide" evidence="1">
    <location>
        <begin position="1"/>
        <end position="19"/>
    </location>
</feature>
<dbReference type="Proteomes" id="UP000801492">
    <property type="component" value="Unassembled WGS sequence"/>
</dbReference>
<keyword evidence="1" id="KW-0732">Signal</keyword>
<evidence type="ECO:0000256" key="1">
    <source>
        <dbReference type="SAM" id="SignalP"/>
    </source>
</evidence>
<dbReference type="AlphaFoldDB" id="A0A8K0D8N9"/>
<sequence length="124" mass="13921">MFFVVLSTVVILFTTECTMQECSFEPNKFTKIACFNASSIGEIENKINDTLNPYGPVNGLIKVLKLELCELLELTIDSLKFLPNLEEIIIINSNIMKIAPYSADSLPNSALHFDDNTKSENRTK</sequence>
<dbReference type="EMBL" id="VTPC01003168">
    <property type="protein sequence ID" value="KAF2898926.1"/>
    <property type="molecule type" value="Genomic_DNA"/>
</dbReference>
<evidence type="ECO:0000313" key="3">
    <source>
        <dbReference type="Proteomes" id="UP000801492"/>
    </source>
</evidence>
<protein>
    <submittedName>
        <fullName evidence="2">Uncharacterized protein</fullName>
    </submittedName>
</protein>
<accession>A0A8K0D8N9</accession>